<feature type="region of interest" description="Disordered" evidence="1">
    <location>
        <begin position="146"/>
        <end position="187"/>
    </location>
</feature>
<sequence>MEERSHRMAVGEGRPRKLGSVRSGHRPWHGEVAERGSTEAPVCIWESAPTVEGTATREHPHGREAMDQGRSDPWLAMLLGGGKQPTGSTELLRREDRCPLQAPTVLLRAGARTAEGWSGRHPEIGDGEWRLTRRWFAADTEARQRSLIRRRGPGGASRSIGATARGRGHCEGFRQTTAAREGTARSV</sequence>
<evidence type="ECO:0000256" key="1">
    <source>
        <dbReference type="SAM" id="MobiDB-lite"/>
    </source>
</evidence>
<feature type="compositionally biased region" description="Basic and acidic residues" evidence="1">
    <location>
        <begin position="28"/>
        <end position="37"/>
    </location>
</feature>
<evidence type="ECO:0000313" key="2">
    <source>
        <dbReference type="EMBL" id="KAJ6812789.1"/>
    </source>
</evidence>
<feature type="compositionally biased region" description="Basic and acidic residues" evidence="1">
    <location>
        <begin position="55"/>
        <end position="68"/>
    </location>
</feature>
<protein>
    <submittedName>
        <fullName evidence="2">Uncharacterized protein</fullName>
    </submittedName>
</protein>
<feature type="region of interest" description="Disordered" evidence="1">
    <location>
        <begin position="1"/>
        <end position="68"/>
    </location>
</feature>
<dbReference type="AlphaFoldDB" id="A0AAX6F9A5"/>
<comment type="caution">
    <text evidence="2">The sequence shown here is derived from an EMBL/GenBank/DDBJ whole genome shotgun (WGS) entry which is preliminary data.</text>
</comment>
<reference evidence="2" key="2">
    <citation type="submission" date="2023-04" db="EMBL/GenBank/DDBJ databases">
        <authorList>
            <person name="Bruccoleri R.E."/>
            <person name="Oakeley E.J."/>
            <person name="Faust A.-M."/>
            <person name="Dessus-Babus S."/>
            <person name="Altorfer M."/>
            <person name="Burckhardt D."/>
            <person name="Oertli M."/>
            <person name="Naumann U."/>
            <person name="Petersen F."/>
            <person name="Wong J."/>
        </authorList>
    </citation>
    <scope>NUCLEOTIDE SEQUENCE</scope>
    <source>
        <strain evidence="2">GSM-AAB239-AS_SAM_17_03QT</strain>
        <tissue evidence="2">Leaf</tissue>
    </source>
</reference>
<dbReference type="Proteomes" id="UP001140949">
    <property type="component" value="Unassembled WGS sequence"/>
</dbReference>
<accession>A0AAX6F9A5</accession>
<gene>
    <name evidence="2" type="ORF">M6B38_147070</name>
</gene>
<proteinExistence type="predicted"/>
<name>A0AAX6F9A5_IRIPA</name>
<keyword evidence="3" id="KW-1185">Reference proteome</keyword>
<evidence type="ECO:0000313" key="3">
    <source>
        <dbReference type="Proteomes" id="UP001140949"/>
    </source>
</evidence>
<feature type="compositionally biased region" description="Basic residues" evidence="1">
    <location>
        <begin position="16"/>
        <end position="27"/>
    </location>
</feature>
<reference evidence="2" key="1">
    <citation type="journal article" date="2023" name="GigaByte">
        <title>Genome assembly of the bearded iris, Iris pallida Lam.</title>
        <authorList>
            <person name="Bruccoleri R.E."/>
            <person name="Oakeley E.J."/>
            <person name="Faust A.M.E."/>
            <person name="Altorfer M."/>
            <person name="Dessus-Babus S."/>
            <person name="Burckhardt D."/>
            <person name="Oertli M."/>
            <person name="Naumann U."/>
            <person name="Petersen F."/>
            <person name="Wong J."/>
        </authorList>
    </citation>
    <scope>NUCLEOTIDE SEQUENCE</scope>
    <source>
        <strain evidence="2">GSM-AAB239-AS_SAM_17_03QT</strain>
    </source>
</reference>
<organism evidence="2 3">
    <name type="scientific">Iris pallida</name>
    <name type="common">Sweet iris</name>
    <dbReference type="NCBI Taxonomy" id="29817"/>
    <lineage>
        <taxon>Eukaryota</taxon>
        <taxon>Viridiplantae</taxon>
        <taxon>Streptophyta</taxon>
        <taxon>Embryophyta</taxon>
        <taxon>Tracheophyta</taxon>
        <taxon>Spermatophyta</taxon>
        <taxon>Magnoliopsida</taxon>
        <taxon>Liliopsida</taxon>
        <taxon>Asparagales</taxon>
        <taxon>Iridaceae</taxon>
        <taxon>Iridoideae</taxon>
        <taxon>Irideae</taxon>
        <taxon>Iris</taxon>
    </lineage>
</organism>
<dbReference type="EMBL" id="JANAVB010030818">
    <property type="protein sequence ID" value="KAJ6812789.1"/>
    <property type="molecule type" value="Genomic_DNA"/>
</dbReference>